<dbReference type="Pfam" id="PF18818">
    <property type="entry name" value="MPTase-PolyVal"/>
    <property type="match status" value="1"/>
</dbReference>
<dbReference type="InterPro" id="IPR013610">
    <property type="entry name" value="ArdC_N"/>
</dbReference>
<sequence>MPRKTEGPRYLEVTDRIVEALKNGVVPWERPWASAAPRNAESGRRYRGINRLLLELTALERGYECSGWLTYSAAKRLGGHVRRGESGTMVIFYERRPKRPSEEPSWDQEVDQEFVYLARHHWVFSLHQVEGLDGLREHFGRMSFVADPDGRAEQIIQRCGATIIHAGDRAAYAPEEDCIYLPPRAQFVSAPGYYATAFHEAAHWTGHPTRLHRNFEGRFGDPAYAAEELIAELASAFLCTDAGLETVSQSASYIESWLRLLDGDCRAVFTAAKEAQLAADFVLGEWEPEVRPATELGVEEASKRTELVCLG</sequence>
<dbReference type="GO" id="GO:0003697">
    <property type="term" value="F:single-stranded DNA binding"/>
    <property type="evidence" value="ECO:0007669"/>
    <property type="project" value="InterPro"/>
</dbReference>
<dbReference type="InterPro" id="IPR041459">
    <property type="entry name" value="MPTase-PolyVal"/>
</dbReference>
<name>A0AA49K0P8_9BACT</name>
<dbReference type="InterPro" id="IPR017113">
    <property type="entry name" value="Antirestriction_ArdC"/>
</dbReference>
<evidence type="ECO:0000259" key="2">
    <source>
        <dbReference type="Pfam" id="PF18818"/>
    </source>
</evidence>
<dbReference type="EMBL" id="CP130612">
    <property type="protein sequence ID" value="WKW12642.1"/>
    <property type="molecule type" value="Genomic_DNA"/>
</dbReference>
<keyword evidence="5" id="KW-1185">Reference proteome</keyword>
<accession>A0AA49K0P8</accession>
<gene>
    <name evidence="3" type="ORF">Strain138_001940</name>
    <name evidence="4" type="ORF">Strain318_001939</name>
</gene>
<dbReference type="PIRSF" id="PIRSF037112">
    <property type="entry name" value="Antirestriction_ArdC"/>
    <property type="match status" value="1"/>
</dbReference>
<proteinExistence type="predicted"/>
<feature type="domain" description="N-terminal" evidence="1">
    <location>
        <begin position="10"/>
        <end position="124"/>
    </location>
</feature>
<dbReference type="RefSeq" id="WP_367885521.1">
    <property type="nucleotide sequence ID" value="NZ_CP130612.1"/>
</dbReference>
<organism evidence="4 5">
    <name type="scientific">Pseudogemmatithrix spongiicola</name>
    <dbReference type="NCBI Taxonomy" id="3062599"/>
    <lineage>
        <taxon>Bacteria</taxon>
        <taxon>Pseudomonadati</taxon>
        <taxon>Gemmatimonadota</taxon>
        <taxon>Gemmatimonadia</taxon>
        <taxon>Gemmatimonadales</taxon>
        <taxon>Gemmatimonadaceae</taxon>
        <taxon>Pseudogemmatithrix</taxon>
    </lineage>
</organism>
<evidence type="ECO:0000313" key="5">
    <source>
        <dbReference type="Proteomes" id="UP001229955"/>
    </source>
</evidence>
<evidence type="ECO:0000313" key="4">
    <source>
        <dbReference type="EMBL" id="WKW15549.1"/>
    </source>
</evidence>
<protein>
    <submittedName>
        <fullName evidence="4">Zincin-like metallopeptidase domain-containing protein</fullName>
    </submittedName>
</protein>
<dbReference type="EMBL" id="CP130613">
    <property type="protein sequence ID" value="WKW15549.1"/>
    <property type="molecule type" value="Genomic_DNA"/>
</dbReference>
<evidence type="ECO:0000313" key="3">
    <source>
        <dbReference type="EMBL" id="WKW12642.1"/>
    </source>
</evidence>
<dbReference type="AlphaFoldDB" id="A0AA49K0P8"/>
<dbReference type="KEGG" id="pspc:Strain318_001939"/>
<accession>A0AA49Q582</accession>
<reference evidence="4" key="1">
    <citation type="submission" date="2023-07" db="EMBL/GenBank/DDBJ databases">
        <authorList>
            <person name="Haufschild T."/>
            <person name="Kallscheuer N."/>
            <person name="Hammer J."/>
            <person name="Kohn T."/>
            <person name="Kabuu M."/>
            <person name="Jogler M."/>
            <person name="Wohfarth N."/>
            <person name="Heuer A."/>
            <person name="Rohde M."/>
            <person name="van Teeseling M.C.F."/>
            <person name="Jogler C."/>
        </authorList>
    </citation>
    <scope>NUCLEOTIDE SEQUENCE</scope>
    <source>
        <strain evidence="3">Strain 138</strain>
        <strain evidence="4">Strain 318</strain>
    </source>
</reference>
<dbReference type="Proteomes" id="UP001229955">
    <property type="component" value="Chromosome"/>
</dbReference>
<dbReference type="Pfam" id="PF08401">
    <property type="entry name" value="ArdcN"/>
    <property type="match status" value="1"/>
</dbReference>
<feature type="domain" description="Polyvalent protein metallopeptidase" evidence="2">
    <location>
        <begin position="151"/>
        <end position="273"/>
    </location>
</feature>
<evidence type="ECO:0000259" key="1">
    <source>
        <dbReference type="Pfam" id="PF08401"/>
    </source>
</evidence>